<sequence length="197" mass="23139">MDHNMPPDPTVFTHVRVVIGMVVSLSLARVLSGIAIFIQHPGKTKVYPVHLAWAGFLILYLLHFWWWEFRLQVLTPIDFGVYLFVVSYCCLFFMLAVLLFPTTLDDYKDYEDYFFSRRKWFFGVFTMVFAVDLLDTALKGIDYFESFGYEYPIRNVTFITLCLIAAWTANRRFHAVFVTAAIAYQLSWIFRAFDLID</sequence>
<keyword evidence="2" id="KW-1185">Reference proteome</keyword>
<evidence type="ECO:0000313" key="2">
    <source>
        <dbReference type="Proteomes" id="UP001234585"/>
    </source>
</evidence>
<protein>
    <submittedName>
        <fullName evidence="1">Uncharacterized protein</fullName>
    </submittedName>
</protein>
<organism evidence="1 2">
    <name type="scientific">Shinella sumterensis</name>
    <dbReference type="NCBI Taxonomy" id="1967501"/>
    <lineage>
        <taxon>Bacteria</taxon>
        <taxon>Pseudomonadati</taxon>
        <taxon>Pseudomonadota</taxon>
        <taxon>Alphaproteobacteria</taxon>
        <taxon>Hyphomicrobiales</taxon>
        <taxon>Rhizobiaceae</taxon>
        <taxon>Shinella</taxon>
    </lineage>
</organism>
<reference evidence="1 2" key="1">
    <citation type="submission" date="2023-08" db="EMBL/GenBank/DDBJ databases">
        <title>Pathogen: clinical or host-associated sample.</title>
        <authorList>
            <person name="Hergert J."/>
            <person name="Casey R."/>
            <person name="Wagner J."/>
            <person name="Young E.L."/>
            <person name="Oakeson K.F."/>
        </authorList>
    </citation>
    <scope>NUCLEOTIDE SEQUENCE [LARGE SCALE GENOMIC DNA]</scope>
    <source>
        <strain evidence="1 2">1760953</strain>
    </source>
</reference>
<gene>
    <name evidence="1" type="ORF">Q9313_04905</name>
</gene>
<dbReference type="RefSeq" id="WP_134650025.1">
    <property type="nucleotide sequence ID" value="NZ_CP132302.1"/>
</dbReference>
<evidence type="ECO:0000313" key="1">
    <source>
        <dbReference type="EMBL" id="WLR98375.1"/>
    </source>
</evidence>
<dbReference type="EMBL" id="CP132302">
    <property type="protein sequence ID" value="WLR98375.1"/>
    <property type="molecule type" value="Genomic_DNA"/>
</dbReference>
<dbReference type="Proteomes" id="UP001234585">
    <property type="component" value="Chromosome"/>
</dbReference>
<dbReference type="AlphaFoldDB" id="A0AA50D824"/>
<name>A0AA50D824_9HYPH</name>
<proteinExistence type="predicted"/>
<accession>A0AA50D824</accession>